<dbReference type="OrthoDB" id="5562739at2759"/>
<reference evidence="3 4" key="1">
    <citation type="journal article" date="2018" name="G3 (Bethesda)">
        <title>Phylogenetic and Phylogenomic Definition of Rhizopus Species.</title>
        <authorList>
            <person name="Gryganskyi A.P."/>
            <person name="Golan J."/>
            <person name="Dolatabadi S."/>
            <person name="Mondo S."/>
            <person name="Robb S."/>
            <person name="Idnurm A."/>
            <person name="Muszewska A."/>
            <person name="Steczkiewicz K."/>
            <person name="Masonjones S."/>
            <person name="Liao H.L."/>
            <person name="Gajdeczka M.T."/>
            <person name="Anike F."/>
            <person name="Vuek A."/>
            <person name="Anishchenko I.M."/>
            <person name="Voigt K."/>
            <person name="de Hoog G.S."/>
            <person name="Smith M.E."/>
            <person name="Heitman J."/>
            <person name="Vilgalys R."/>
            <person name="Stajich J.E."/>
        </authorList>
    </citation>
    <scope>NUCLEOTIDE SEQUENCE [LARGE SCALE GENOMIC DNA]</scope>
    <source>
        <strain evidence="3 4">CBS 357.93</strain>
    </source>
</reference>
<evidence type="ECO:0000313" key="3">
    <source>
        <dbReference type="EMBL" id="RCH99118.1"/>
    </source>
</evidence>
<dbReference type="Gene3D" id="3.10.260.10">
    <property type="entry name" value="Transcription regulator HTH, APSES-type DNA-binding domain"/>
    <property type="match status" value="1"/>
</dbReference>
<evidence type="ECO:0000256" key="1">
    <source>
        <dbReference type="SAM" id="MobiDB-lite"/>
    </source>
</evidence>
<dbReference type="InterPro" id="IPR036887">
    <property type="entry name" value="HTH_APSES_sf"/>
</dbReference>
<dbReference type="GO" id="GO:0003677">
    <property type="term" value="F:DNA binding"/>
    <property type="evidence" value="ECO:0007669"/>
    <property type="project" value="InterPro"/>
</dbReference>
<accession>A0A367KAA5</accession>
<feature type="compositionally biased region" description="Low complexity" evidence="1">
    <location>
        <begin position="239"/>
        <end position="263"/>
    </location>
</feature>
<feature type="compositionally biased region" description="Low complexity" evidence="1">
    <location>
        <begin position="196"/>
        <end position="205"/>
    </location>
</feature>
<comment type="caution">
    <text evidence="3">The sequence shown here is derived from an EMBL/GenBank/DDBJ whole genome shotgun (WGS) entry which is preliminary data.</text>
</comment>
<dbReference type="GO" id="GO:0000981">
    <property type="term" value="F:DNA-binding transcription factor activity, RNA polymerase II-specific"/>
    <property type="evidence" value="ECO:0007669"/>
    <property type="project" value="UniProtKB-ARBA"/>
</dbReference>
<dbReference type="Proteomes" id="UP000252139">
    <property type="component" value="Unassembled WGS sequence"/>
</dbReference>
<proteinExistence type="predicted"/>
<dbReference type="SUPFAM" id="SSF54616">
    <property type="entry name" value="DNA-binding domain of Mlu1-box binding protein MBP1"/>
    <property type="match status" value="1"/>
</dbReference>
<gene>
    <name evidence="3" type="ORF">CU097_013085</name>
</gene>
<evidence type="ECO:0000313" key="4">
    <source>
        <dbReference type="Proteomes" id="UP000252139"/>
    </source>
</evidence>
<sequence>MKIQQQKQTAKYHPYVPLPRRFQLVIKAATYATSQNSRGAIPVFQLESNGHLILWDSENGLALGNSKTDIAKIIAENPNLHVKKVRGGCLAIQGTWMPFESAKELCMKNIWALRFDLVPLFGKSFPIDCCPPSHPGFGSLKVGSAPIPEDSQVSPGLATRSSRPSRGRASSASGGFSPYEKASTPRRSVRQKERSLSSASCPSASGGRGQLVSPADDGAACRTAGSVARVRASHAPRVSSGSPYLASSSPDSSTSSCASPSVLSRRRRHCMSTQSLLNDDEEEDCYLVVPSAFSWLGLPSSVRVTLPPMVISGFEGEKSGAFTYGSSGFLASLPTAKIIEKGMHRDGSDQQETSAAVAEIIPLFGPSSSVPSPLPVPARLTSQEQDVIERVEAGIALQCLSQHGGRCPKDFLKNRFLPIKVRAGNKIFHVL</sequence>
<keyword evidence="4" id="KW-1185">Reference proteome</keyword>
<dbReference type="EMBL" id="PJQL01000145">
    <property type="protein sequence ID" value="RCH99118.1"/>
    <property type="molecule type" value="Genomic_DNA"/>
</dbReference>
<dbReference type="PROSITE" id="PS51299">
    <property type="entry name" value="HTH_APSES"/>
    <property type="match status" value="1"/>
</dbReference>
<dbReference type="InterPro" id="IPR003163">
    <property type="entry name" value="Tscrpt_reg_HTH_APSES-type"/>
</dbReference>
<dbReference type="STRING" id="86630.A0A367KAA5"/>
<evidence type="ECO:0000259" key="2">
    <source>
        <dbReference type="PROSITE" id="PS51299"/>
    </source>
</evidence>
<feature type="domain" description="HTH APSES-type" evidence="2">
    <location>
        <begin position="21"/>
        <end position="132"/>
    </location>
</feature>
<dbReference type="PANTHER" id="PTHR43828:SF5">
    <property type="entry name" value="TRANSCRIPTIONAL REPRESSOR XBP1"/>
    <property type="match status" value="1"/>
</dbReference>
<feature type="region of interest" description="Disordered" evidence="1">
    <location>
        <begin position="141"/>
        <end position="218"/>
    </location>
</feature>
<dbReference type="InterPro" id="IPR051642">
    <property type="entry name" value="SWI6-like"/>
</dbReference>
<protein>
    <recommendedName>
        <fullName evidence="2">HTH APSES-type domain-containing protein</fullName>
    </recommendedName>
</protein>
<organism evidence="3 4">
    <name type="scientific">Rhizopus azygosporus</name>
    <name type="common">Rhizopus microsporus var. azygosporus</name>
    <dbReference type="NCBI Taxonomy" id="86630"/>
    <lineage>
        <taxon>Eukaryota</taxon>
        <taxon>Fungi</taxon>
        <taxon>Fungi incertae sedis</taxon>
        <taxon>Mucoromycota</taxon>
        <taxon>Mucoromycotina</taxon>
        <taxon>Mucoromycetes</taxon>
        <taxon>Mucorales</taxon>
        <taxon>Mucorineae</taxon>
        <taxon>Rhizopodaceae</taxon>
        <taxon>Rhizopus</taxon>
    </lineage>
</organism>
<feature type="compositionally biased region" description="Low complexity" evidence="1">
    <location>
        <begin position="160"/>
        <end position="178"/>
    </location>
</feature>
<dbReference type="GO" id="GO:0030907">
    <property type="term" value="C:MBF transcription complex"/>
    <property type="evidence" value="ECO:0007669"/>
    <property type="project" value="TreeGrafter"/>
</dbReference>
<feature type="region of interest" description="Disordered" evidence="1">
    <location>
        <begin position="230"/>
        <end position="264"/>
    </location>
</feature>
<dbReference type="AlphaFoldDB" id="A0A367KAA5"/>
<name>A0A367KAA5_RHIAZ</name>
<dbReference type="GO" id="GO:0033309">
    <property type="term" value="C:SBF transcription complex"/>
    <property type="evidence" value="ECO:0007669"/>
    <property type="project" value="TreeGrafter"/>
</dbReference>
<dbReference type="PANTHER" id="PTHR43828">
    <property type="entry name" value="ASPARAGINASE"/>
    <property type="match status" value="1"/>
</dbReference>